<evidence type="ECO:0000313" key="2">
    <source>
        <dbReference type="Proteomes" id="UP000245728"/>
    </source>
</evidence>
<dbReference type="KEGG" id="salh:HMF8227_02360"/>
<accession>A0A2S2E5J8</accession>
<name>A0A2S2E5J8_9ALTE</name>
<evidence type="ECO:0000313" key="1">
    <source>
        <dbReference type="EMBL" id="AWL12812.1"/>
    </source>
</evidence>
<dbReference type="EMBL" id="CP029347">
    <property type="protein sequence ID" value="AWL12812.1"/>
    <property type="molecule type" value="Genomic_DNA"/>
</dbReference>
<sequence>MSVNSQLADYQTRLDAALMPVVTRDWKPRSAFKNDDLKPGHYTLVYRGEKSPEPHQTYIQFLMIGRIYCGKDATGEQIEQAELNLLQAFKDFVFTSAPEIEIGSVACSHQQEHPDGWFVAECSAGPFDFQHNQDWLGDETDIDGIKASRAPDIGLEHEEDYVSLPTLEESDG</sequence>
<reference evidence="1 2" key="1">
    <citation type="submission" date="2018-05" db="EMBL/GenBank/DDBJ databases">
        <title>Salinimonas sp. HMF8227 Genome sequencing and assembly.</title>
        <authorList>
            <person name="Kang H."/>
            <person name="Kang J."/>
            <person name="Cha I."/>
            <person name="Kim H."/>
            <person name="Joh K."/>
        </authorList>
    </citation>
    <scope>NUCLEOTIDE SEQUENCE [LARGE SCALE GENOMIC DNA]</scope>
    <source>
        <strain evidence="1 2">HMF8227</strain>
    </source>
</reference>
<keyword evidence="2" id="KW-1185">Reference proteome</keyword>
<dbReference type="RefSeq" id="WP_109340355.1">
    <property type="nucleotide sequence ID" value="NZ_CP029347.1"/>
</dbReference>
<dbReference type="AlphaFoldDB" id="A0A2S2E5J8"/>
<organism evidence="1 2">
    <name type="scientific">Saliniradius amylolyticus</name>
    <dbReference type="NCBI Taxonomy" id="2183582"/>
    <lineage>
        <taxon>Bacteria</taxon>
        <taxon>Pseudomonadati</taxon>
        <taxon>Pseudomonadota</taxon>
        <taxon>Gammaproteobacteria</taxon>
        <taxon>Alteromonadales</taxon>
        <taxon>Alteromonadaceae</taxon>
        <taxon>Saliniradius</taxon>
    </lineage>
</organism>
<dbReference type="OrthoDB" id="5872307at2"/>
<gene>
    <name evidence="1" type="ORF">HMF8227_02360</name>
</gene>
<dbReference type="Proteomes" id="UP000245728">
    <property type="component" value="Chromosome"/>
</dbReference>
<proteinExistence type="predicted"/>
<protein>
    <submittedName>
        <fullName evidence="1">Uncharacterized protein</fullName>
    </submittedName>
</protein>